<proteinExistence type="predicted"/>
<sequence>MSAQPQRPAHDLTSADIAAHAQSAYGEALRELGRFNLAIFGKTGVGKSTLINAIFGSEVAATGTGRPVTLKTAYYEHPSGYFGMYDSEGIEVGQEGDQILAKFRSLIEERKRGPVSKQIHVIWYCVRAADLRFEDAQAEFVRQLAADGVPVLFVLTQVQTRDGEIHPEVRKLAESVMERDLPLAGGNRVFFTMAQPDDFGGFPAHGLRDLLDATFRVAPDAVEAALIAAQKIDLERKVRKARTYIKAAAATAAGIGATPIPIADAALLVPVQVGLMAKIAAIFGLNITTGTFASVAGAAFTAGGLTQAGRYLATTMLKFVPGAGTIVGGTIRAGVASSLTFAVGEAWIVVCSQLHALGPRGASALESKAIREMFVAALRERSGEATKRLPLGRGRRAER</sequence>
<dbReference type="RefSeq" id="WP_259312507.1">
    <property type="nucleotide sequence ID" value="NZ_CP087164.1"/>
</dbReference>
<evidence type="ECO:0000259" key="5">
    <source>
        <dbReference type="Pfam" id="PF01926"/>
    </source>
</evidence>
<evidence type="ECO:0000256" key="3">
    <source>
        <dbReference type="ARBA" id="ARBA00022989"/>
    </source>
</evidence>
<comment type="subcellular location">
    <subcellularLocation>
        <location evidence="1">Membrane</location>
        <topology evidence="1">Multi-pass membrane protein</topology>
    </subcellularLocation>
</comment>
<dbReference type="CDD" id="cd00882">
    <property type="entry name" value="Ras_like_GTPase"/>
    <property type="match status" value="1"/>
</dbReference>
<dbReference type="GO" id="GO:0005525">
    <property type="term" value="F:GTP binding"/>
    <property type="evidence" value="ECO:0007669"/>
    <property type="project" value="InterPro"/>
</dbReference>
<keyword evidence="7" id="KW-1185">Reference proteome</keyword>
<organism evidence="6 7">
    <name type="scientific">Capillimicrobium parvum</name>
    <dbReference type="NCBI Taxonomy" id="2884022"/>
    <lineage>
        <taxon>Bacteria</taxon>
        <taxon>Bacillati</taxon>
        <taxon>Actinomycetota</taxon>
        <taxon>Thermoleophilia</taxon>
        <taxon>Solirubrobacterales</taxon>
        <taxon>Capillimicrobiaceae</taxon>
        <taxon>Capillimicrobium</taxon>
    </lineage>
</organism>
<gene>
    <name evidence="6" type="ORF">DSM104329_04915</name>
</gene>
<dbReference type="AlphaFoldDB" id="A0A9E6Y1Z9"/>
<name>A0A9E6Y1Z9_9ACTN</name>
<evidence type="ECO:0000313" key="7">
    <source>
        <dbReference type="Proteomes" id="UP001162834"/>
    </source>
</evidence>
<feature type="domain" description="G" evidence="5">
    <location>
        <begin position="37"/>
        <end position="156"/>
    </location>
</feature>
<accession>A0A9E6Y1Z9</accession>
<dbReference type="GO" id="GO:0016020">
    <property type="term" value="C:membrane"/>
    <property type="evidence" value="ECO:0007669"/>
    <property type="project" value="UniProtKB-SubCell"/>
</dbReference>
<dbReference type="InterPro" id="IPR027417">
    <property type="entry name" value="P-loop_NTPase"/>
</dbReference>
<evidence type="ECO:0000256" key="1">
    <source>
        <dbReference type="ARBA" id="ARBA00004141"/>
    </source>
</evidence>
<dbReference type="Pfam" id="PF01926">
    <property type="entry name" value="MMR_HSR1"/>
    <property type="match status" value="1"/>
</dbReference>
<evidence type="ECO:0000256" key="4">
    <source>
        <dbReference type="ARBA" id="ARBA00023136"/>
    </source>
</evidence>
<dbReference type="Proteomes" id="UP001162834">
    <property type="component" value="Chromosome"/>
</dbReference>
<dbReference type="SUPFAM" id="SSF52540">
    <property type="entry name" value="P-loop containing nucleoside triphosphate hydrolases"/>
    <property type="match status" value="1"/>
</dbReference>
<evidence type="ECO:0000313" key="6">
    <source>
        <dbReference type="EMBL" id="UGS38486.1"/>
    </source>
</evidence>
<evidence type="ECO:0000256" key="2">
    <source>
        <dbReference type="ARBA" id="ARBA00022692"/>
    </source>
</evidence>
<protein>
    <recommendedName>
        <fullName evidence="5">G domain-containing protein</fullName>
    </recommendedName>
</protein>
<keyword evidence="2" id="KW-0812">Transmembrane</keyword>
<reference evidence="6" key="1">
    <citation type="journal article" date="2022" name="Int. J. Syst. Evol. Microbiol.">
        <title>Pseudomonas aegrilactucae sp. nov. and Pseudomonas morbosilactucae sp. nov., pathogens causing bacterial rot of lettuce in Japan.</title>
        <authorList>
            <person name="Sawada H."/>
            <person name="Fujikawa T."/>
            <person name="Satou M."/>
        </authorList>
    </citation>
    <scope>NUCLEOTIDE SEQUENCE</scope>
    <source>
        <strain evidence="6">0166_1</strain>
    </source>
</reference>
<dbReference type="InterPro" id="IPR021147">
    <property type="entry name" value="DUF697"/>
</dbReference>
<dbReference type="EMBL" id="CP087164">
    <property type="protein sequence ID" value="UGS38486.1"/>
    <property type="molecule type" value="Genomic_DNA"/>
</dbReference>
<dbReference type="Pfam" id="PF05128">
    <property type="entry name" value="DUF697"/>
    <property type="match status" value="1"/>
</dbReference>
<dbReference type="InterPro" id="IPR006073">
    <property type="entry name" value="GTP-bd"/>
</dbReference>
<keyword evidence="4" id="KW-0472">Membrane</keyword>
<dbReference type="Gene3D" id="3.40.50.300">
    <property type="entry name" value="P-loop containing nucleotide triphosphate hydrolases"/>
    <property type="match status" value="1"/>
</dbReference>
<keyword evidence="3" id="KW-1133">Transmembrane helix</keyword>
<dbReference type="KEGG" id="sbae:DSM104329_04915"/>